<reference evidence="2 3" key="1">
    <citation type="submission" date="2020-07" db="EMBL/GenBank/DDBJ databases">
        <title>Huge and variable diversity of episymbiotic CPR bacteria and DPANN archaea in groundwater ecosystems.</title>
        <authorList>
            <person name="He C.Y."/>
            <person name="Keren R."/>
            <person name="Whittaker M."/>
            <person name="Farag I.F."/>
            <person name="Doudna J."/>
            <person name="Cate J.H.D."/>
            <person name="Banfield J.F."/>
        </authorList>
    </citation>
    <scope>NUCLEOTIDE SEQUENCE [LARGE SCALE GENOMIC DNA]</scope>
    <source>
        <strain evidence="2">NC_groundwater_541_Ag_S-0.1um_46_50</strain>
    </source>
</reference>
<feature type="signal peptide" evidence="1">
    <location>
        <begin position="1"/>
        <end position="24"/>
    </location>
</feature>
<keyword evidence="1" id="KW-0732">Signal</keyword>
<organism evidence="2 3">
    <name type="scientific">Candidatus Sungiibacteriota bacterium</name>
    <dbReference type="NCBI Taxonomy" id="2750080"/>
    <lineage>
        <taxon>Bacteria</taxon>
        <taxon>Candidatus Sungiibacteriota</taxon>
    </lineage>
</organism>
<sequence length="162" mass="18017">MFRPILLSFTITILLLVANSPVLALTTNQCVPLPVGMVPDESSQGWTERTDTGPYAKIEVKTKNGELVIIGTRRFYTHNNGMTLGVYSYFGKIGFKAWSCDEDRDSVTAYTPDHMIAILQPDGSWFVKHAQSPDKLEVIFGADGYPKGVRIALHEVEVIIKK</sequence>
<dbReference type="Proteomes" id="UP000595618">
    <property type="component" value="Chromosome"/>
</dbReference>
<gene>
    <name evidence="2" type="ORF">HYW89_00195</name>
</gene>
<accession>A0A7T5UPY2</accession>
<evidence type="ECO:0000256" key="1">
    <source>
        <dbReference type="SAM" id="SignalP"/>
    </source>
</evidence>
<feature type="chain" id="PRO_5032577035" evidence="1">
    <location>
        <begin position="25"/>
        <end position="162"/>
    </location>
</feature>
<dbReference type="EMBL" id="CP066690">
    <property type="protein sequence ID" value="QQG45349.1"/>
    <property type="molecule type" value="Genomic_DNA"/>
</dbReference>
<evidence type="ECO:0000313" key="3">
    <source>
        <dbReference type="Proteomes" id="UP000595618"/>
    </source>
</evidence>
<dbReference type="AlphaFoldDB" id="A0A7T5UPY2"/>
<proteinExistence type="predicted"/>
<evidence type="ECO:0000313" key="2">
    <source>
        <dbReference type="EMBL" id="QQG45349.1"/>
    </source>
</evidence>
<protein>
    <submittedName>
        <fullName evidence="2">Uncharacterized protein</fullName>
    </submittedName>
</protein>
<name>A0A7T5UPY2_9BACT</name>